<organism evidence="1 2">
    <name type="scientific">Tunturiibacter gelidiferens</name>
    <dbReference type="NCBI Taxonomy" id="3069689"/>
    <lineage>
        <taxon>Bacteria</taxon>
        <taxon>Pseudomonadati</taxon>
        <taxon>Acidobacteriota</taxon>
        <taxon>Terriglobia</taxon>
        <taxon>Terriglobales</taxon>
        <taxon>Acidobacteriaceae</taxon>
        <taxon>Tunturiibacter</taxon>
    </lineage>
</organism>
<dbReference type="Proteomes" id="UP000535182">
    <property type="component" value="Unassembled WGS sequence"/>
</dbReference>
<dbReference type="RefSeq" id="WP_183977897.1">
    <property type="nucleotide sequence ID" value="NZ_JACHEB010000006.1"/>
</dbReference>
<evidence type="ECO:0000313" key="1">
    <source>
        <dbReference type="EMBL" id="MBB5329446.1"/>
    </source>
</evidence>
<dbReference type="EMBL" id="JACHEB010000006">
    <property type="protein sequence ID" value="MBB5329446.1"/>
    <property type="molecule type" value="Genomic_DNA"/>
</dbReference>
<sequence>MPRKLIIMKPSKVTPEKAARGTYFHPDKINGVGLAKLLMSLPPSVLKKLCEDIGD</sequence>
<keyword evidence="2" id="KW-1185">Reference proteome</keyword>
<dbReference type="AlphaFoldDB" id="A0A9X0QFE0"/>
<comment type="caution">
    <text evidence="1">The sequence shown here is derived from an EMBL/GenBank/DDBJ whole genome shotgun (WGS) entry which is preliminary data.</text>
</comment>
<name>A0A9X0QFE0_9BACT</name>
<proteinExistence type="predicted"/>
<evidence type="ECO:0000313" key="2">
    <source>
        <dbReference type="Proteomes" id="UP000535182"/>
    </source>
</evidence>
<gene>
    <name evidence="1" type="ORF">HDF14_003064</name>
</gene>
<protein>
    <submittedName>
        <fullName evidence="1">Uncharacterized protein</fullName>
    </submittedName>
</protein>
<reference evidence="1 2" key="1">
    <citation type="submission" date="2020-08" db="EMBL/GenBank/DDBJ databases">
        <title>Genomic Encyclopedia of Type Strains, Phase IV (KMG-V): Genome sequencing to study the core and pangenomes of soil and plant-associated prokaryotes.</title>
        <authorList>
            <person name="Whitman W."/>
        </authorList>
    </citation>
    <scope>NUCLEOTIDE SEQUENCE [LARGE SCALE GENOMIC DNA]</scope>
    <source>
        <strain evidence="1 2">X5P2</strain>
    </source>
</reference>
<accession>A0A9X0QFE0</accession>